<accession>A0A173LF61</accession>
<feature type="transmembrane region" description="Helical" evidence="11">
    <location>
        <begin position="371"/>
        <end position="392"/>
    </location>
</feature>
<dbReference type="Gene3D" id="3.30.10.20">
    <property type="match status" value="4"/>
</dbReference>
<evidence type="ECO:0000256" key="8">
    <source>
        <dbReference type="ARBA" id="ARBA00047899"/>
    </source>
</evidence>
<dbReference type="InterPro" id="IPR017441">
    <property type="entry name" value="Protein_kinase_ATP_BS"/>
</dbReference>
<dbReference type="CDD" id="cd14014">
    <property type="entry name" value="STKc_PknB_like"/>
    <property type="match status" value="1"/>
</dbReference>
<dbReference type="SMART" id="SM00740">
    <property type="entry name" value="PASTA"/>
    <property type="match status" value="4"/>
</dbReference>
<feature type="domain" description="PASTA" evidence="13">
    <location>
        <begin position="473"/>
        <end position="541"/>
    </location>
</feature>
<dbReference type="OrthoDB" id="9762169at2"/>
<evidence type="ECO:0000256" key="7">
    <source>
        <dbReference type="ARBA" id="ARBA00022840"/>
    </source>
</evidence>
<dbReference type="SUPFAM" id="SSF56112">
    <property type="entry name" value="Protein kinase-like (PK-like)"/>
    <property type="match status" value="1"/>
</dbReference>
<feature type="domain" description="PASTA" evidence="13">
    <location>
        <begin position="406"/>
        <end position="472"/>
    </location>
</feature>
<dbReference type="InterPro" id="IPR005543">
    <property type="entry name" value="PASTA_dom"/>
</dbReference>
<dbReference type="FunFam" id="3.30.200.20:FF:000035">
    <property type="entry name" value="Serine/threonine protein kinase Stk1"/>
    <property type="match status" value="1"/>
</dbReference>
<evidence type="ECO:0000259" key="12">
    <source>
        <dbReference type="PROSITE" id="PS50011"/>
    </source>
</evidence>
<comment type="catalytic activity">
    <reaction evidence="9">
        <text>L-seryl-[protein] + ATP = O-phospho-L-seryl-[protein] + ADP + H(+)</text>
        <dbReference type="Rhea" id="RHEA:17989"/>
        <dbReference type="Rhea" id="RHEA-COMP:9863"/>
        <dbReference type="Rhea" id="RHEA-COMP:11604"/>
        <dbReference type="ChEBI" id="CHEBI:15378"/>
        <dbReference type="ChEBI" id="CHEBI:29999"/>
        <dbReference type="ChEBI" id="CHEBI:30616"/>
        <dbReference type="ChEBI" id="CHEBI:83421"/>
        <dbReference type="ChEBI" id="CHEBI:456216"/>
        <dbReference type="EC" id="2.7.11.1"/>
    </reaction>
</comment>
<gene>
    <name evidence="14" type="ORF">BJL86_0043</name>
</gene>
<dbReference type="SMART" id="SM00220">
    <property type="entry name" value="S_TKc"/>
    <property type="match status" value="1"/>
</dbReference>
<dbReference type="CDD" id="cd06577">
    <property type="entry name" value="PASTA_pknB"/>
    <property type="match status" value="4"/>
</dbReference>
<dbReference type="Pfam" id="PF03793">
    <property type="entry name" value="PASTA"/>
    <property type="match status" value="4"/>
</dbReference>
<dbReference type="STRING" id="499555.BJL86_0043"/>
<dbReference type="GO" id="GO:0004674">
    <property type="term" value="F:protein serine/threonine kinase activity"/>
    <property type="evidence" value="ECO:0007669"/>
    <property type="project" value="UniProtKB-KW"/>
</dbReference>
<proteinExistence type="predicted"/>
<dbReference type="AlphaFoldDB" id="A0A173LF61"/>
<sequence>MTEPHVLGGRFVLGDVLGYGGMSEVRRATDTELERDVAVKIMRSELARDATFYERFRREAQNSAVLTHPSIVRVFDTGEEQVDGATIPYIVMELVEGRTLRDIVRADDEVEPKLALAIMADACGALDFSHRKGIVHRDVKPANIMVTSDGAVKVMDFGIARAISEYTSTLTETSAVLGTAQYLSPEQAQGLQVDGRSDVYSAGCVLYELLTGRPPFVGESAVAVAYQHVKEDPNPPSMLRPDLDPYIDAVVMAAMSKNVNNRYLSAGEMRSDLLDVLAGRKPSAPMVMVPESGNGGAGPAAAGAAGAAGLGAAAGYGAGGDIDYAAPGSLGQEDTSAGETNTRLRALGSFRGNGDGARASDPVSQRRRKGLLTGVAALVVMALVGGMAWMVWGRDDGSNDPAVAEQAQQVTVPDVAGKPGEEAVAELTDLGFTVETREQTDPVVPNGQVITTDPVAGKLLVQGATITVVVSTGKRMLDVPSVTGQTPDEARRTLIEAGLTVANEDRSAPSTPEDEGRVIATDPTGGTSIPFDQPIQLTVGTGPEEVSVPDVVGQSVDAARSTLTSLGFRVETSEVDSKATADRVVDQSTPAGIEQVKGATITLQVSRGNRFTVPSLINLTVEDAEEALRAAGWKGNPDQLVQQPQNDTDITRIGKIASQTPAPGDAGVNDTITVRVIRLGLP</sequence>
<evidence type="ECO:0000256" key="2">
    <source>
        <dbReference type="ARBA" id="ARBA00022527"/>
    </source>
</evidence>
<organism evidence="14 15">
    <name type="scientific">Dietzia timorensis</name>
    <dbReference type="NCBI Taxonomy" id="499555"/>
    <lineage>
        <taxon>Bacteria</taxon>
        <taxon>Bacillati</taxon>
        <taxon>Actinomycetota</taxon>
        <taxon>Actinomycetes</taxon>
        <taxon>Mycobacteriales</taxon>
        <taxon>Dietziaceae</taxon>
        <taxon>Dietzia</taxon>
    </lineage>
</organism>
<evidence type="ECO:0000256" key="6">
    <source>
        <dbReference type="ARBA" id="ARBA00022777"/>
    </source>
</evidence>
<comment type="catalytic activity">
    <reaction evidence="8">
        <text>L-threonyl-[protein] + ATP = O-phospho-L-threonyl-[protein] + ADP + H(+)</text>
        <dbReference type="Rhea" id="RHEA:46608"/>
        <dbReference type="Rhea" id="RHEA-COMP:11060"/>
        <dbReference type="Rhea" id="RHEA-COMP:11605"/>
        <dbReference type="ChEBI" id="CHEBI:15378"/>
        <dbReference type="ChEBI" id="CHEBI:30013"/>
        <dbReference type="ChEBI" id="CHEBI:30616"/>
        <dbReference type="ChEBI" id="CHEBI:61977"/>
        <dbReference type="ChEBI" id="CHEBI:456216"/>
        <dbReference type="EC" id="2.7.11.1"/>
    </reaction>
</comment>
<keyword evidence="15" id="KW-1185">Reference proteome</keyword>
<feature type="domain" description="PASTA" evidence="13">
    <location>
        <begin position="608"/>
        <end position="678"/>
    </location>
</feature>
<evidence type="ECO:0000256" key="9">
    <source>
        <dbReference type="ARBA" id="ARBA00048679"/>
    </source>
</evidence>
<reference evidence="14 15" key="1">
    <citation type="submission" date="2016-06" db="EMBL/GenBank/DDBJ databases">
        <title>Complete genome sequence of a saline-alkali tolerant type strain Dietzia timorensis ID05-A0528T.</title>
        <authorList>
            <person name="Wu X."/>
        </authorList>
    </citation>
    <scope>NUCLEOTIDE SEQUENCE [LARGE SCALE GENOMIC DNA]</scope>
    <source>
        <strain evidence="14 15">ID05-A0528</strain>
    </source>
</reference>
<protein>
    <recommendedName>
        <fullName evidence="1">non-specific serine/threonine protein kinase</fullName>
        <ecNumber evidence="1">2.7.11.1</ecNumber>
    </recommendedName>
</protein>
<dbReference type="FunFam" id="1.10.510.10:FF:000021">
    <property type="entry name" value="Serine/threonine protein kinase"/>
    <property type="match status" value="1"/>
</dbReference>
<dbReference type="Proteomes" id="UP000186104">
    <property type="component" value="Chromosome"/>
</dbReference>
<dbReference type="PROSITE" id="PS00108">
    <property type="entry name" value="PROTEIN_KINASE_ST"/>
    <property type="match status" value="1"/>
</dbReference>
<dbReference type="InterPro" id="IPR008271">
    <property type="entry name" value="Ser/Thr_kinase_AS"/>
</dbReference>
<dbReference type="Gene3D" id="3.30.200.20">
    <property type="entry name" value="Phosphorylase Kinase, domain 1"/>
    <property type="match status" value="1"/>
</dbReference>
<name>A0A173LF61_9ACTN</name>
<evidence type="ECO:0000313" key="14">
    <source>
        <dbReference type="EMBL" id="ANI90855.1"/>
    </source>
</evidence>
<keyword evidence="11" id="KW-1133">Transmembrane helix</keyword>
<keyword evidence="7 10" id="KW-0067">ATP-binding</keyword>
<keyword evidence="11" id="KW-0812">Transmembrane</keyword>
<dbReference type="GO" id="GO:0005524">
    <property type="term" value="F:ATP binding"/>
    <property type="evidence" value="ECO:0007669"/>
    <property type="project" value="UniProtKB-UniRule"/>
</dbReference>
<keyword evidence="6 14" id="KW-0418">Kinase</keyword>
<evidence type="ECO:0000313" key="15">
    <source>
        <dbReference type="Proteomes" id="UP000186104"/>
    </source>
</evidence>
<evidence type="ECO:0000256" key="5">
    <source>
        <dbReference type="ARBA" id="ARBA00022741"/>
    </source>
</evidence>
<evidence type="ECO:0000256" key="4">
    <source>
        <dbReference type="ARBA" id="ARBA00022737"/>
    </source>
</evidence>
<dbReference type="PROSITE" id="PS00107">
    <property type="entry name" value="PROTEIN_KINASE_ATP"/>
    <property type="match status" value="1"/>
</dbReference>
<dbReference type="Pfam" id="PF00069">
    <property type="entry name" value="Pkinase"/>
    <property type="match status" value="1"/>
</dbReference>
<keyword evidence="5 10" id="KW-0547">Nucleotide-binding</keyword>
<dbReference type="PANTHER" id="PTHR43289">
    <property type="entry name" value="MITOGEN-ACTIVATED PROTEIN KINASE KINASE KINASE 20-RELATED"/>
    <property type="match status" value="1"/>
</dbReference>
<keyword evidence="11" id="KW-0472">Membrane</keyword>
<dbReference type="GO" id="GO:0045717">
    <property type="term" value="P:negative regulation of fatty acid biosynthetic process"/>
    <property type="evidence" value="ECO:0007669"/>
    <property type="project" value="UniProtKB-ARBA"/>
</dbReference>
<evidence type="ECO:0000259" key="13">
    <source>
        <dbReference type="PROSITE" id="PS51178"/>
    </source>
</evidence>
<feature type="binding site" evidence="10">
    <location>
        <position position="40"/>
    </location>
    <ligand>
        <name>ATP</name>
        <dbReference type="ChEBI" id="CHEBI:30616"/>
    </ligand>
</feature>
<dbReference type="Gene3D" id="1.10.510.10">
    <property type="entry name" value="Transferase(Phosphotransferase) domain 1"/>
    <property type="match status" value="1"/>
</dbReference>
<dbReference type="KEGG" id="dtm:BJL86_0043"/>
<evidence type="ECO:0000256" key="11">
    <source>
        <dbReference type="SAM" id="Phobius"/>
    </source>
</evidence>
<dbReference type="EMBL" id="CP015961">
    <property type="protein sequence ID" value="ANI90855.1"/>
    <property type="molecule type" value="Genomic_DNA"/>
</dbReference>
<dbReference type="RefSeq" id="WP_075844736.1">
    <property type="nucleotide sequence ID" value="NZ_CP015961.1"/>
</dbReference>
<keyword evidence="4" id="KW-0677">Repeat</keyword>
<evidence type="ECO:0000256" key="1">
    <source>
        <dbReference type="ARBA" id="ARBA00012513"/>
    </source>
</evidence>
<evidence type="ECO:0000256" key="3">
    <source>
        <dbReference type="ARBA" id="ARBA00022679"/>
    </source>
</evidence>
<dbReference type="InterPro" id="IPR000719">
    <property type="entry name" value="Prot_kinase_dom"/>
</dbReference>
<dbReference type="PROSITE" id="PS50011">
    <property type="entry name" value="PROTEIN_KINASE_DOM"/>
    <property type="match status" value="1"/>
</dbReference>
<dbReference type="NCBIfam" id="NF033483">
    <property type="entry name" value="PknB_PASTA_kin"/>
    <property type="match status" value="1"/>
</dbReference>
<evidence type="ECO:0000256" key="10">
    <source>
        <dbReference type="PROSITE-ProRule" id="PRU10141"/>
    </source>
</evidence>
<keyword evidence="2" id="KW-0723">Serine/threonine-protein kinase</keyword>
<feature type="domain" description="Protein kinase" evidence="12">
    <location>
        <begin position="11"/>
        <end position="274"/>
    </location>
</feature>
<keyword evidence="3" id="KW-0808">Transferase</keyword>
<dbReference type="EC" id="2.7.11.1" evidence="1"/>
<dbReference type="InterPro" id="IPR011009">
    <property type="entry name" value="Kinase-like_dom_sf"/>
</dbReference>
<dbReference type="PANTHER" id="PTHR43289:SF6">
    <property type="entry name" value="SERINE_THREONINE-PROTEIN KINASE NEKL-3"/>
    <property type="match status" value="1"/>
</dbReference>
<feature type="domain" description="PASTA" evidence="13">
    <location>
        <begin position="542"/>
        <end position="607"/>
    </location>
</feature>
<dbReference type="PROSITE" id="PS51178">
    <property type="entry name" value="PASTA"/>
    <property type="match status" value="4"/>
</dbReference>